<proteinExistence type="predicted"/>
<keyword evidence="2" id="KW-1185">Reference proteome</keyword>
<gene>
    <name evidence="1" type="ORF">ACFO7U_14305</name>
</gene>
<reference evidence="2" key="1">
    <citation type="journal article" date="2019" name="Int. J. Syst. Evol. Microbiol.">
        <title>The Global Catalogue of Microorganisms (GCM) 10K type strain sequencing project: providing services to taxonomists for standard genome sequencing and annotation.</title>
        <authorList>
            <consortium name="The Broad Institute Genomics Platform"/>
            <consortium name="The Broad Institute Genome Sequencing Center for Infectious Disease"/>
            <person name="Wu L."/>
            <person name="Ma J."/>
        </authorList>
    </citation>
    <scope>NUCLEOTIDE SEQUENCE [LARGE SCALE GENOMIC DNA]</scope>
    <source>
        <strain evidence="2">JCM 11882</strain>
    </source>
</reference>
<accession>A0ABV9PUG1</accession>
<dbReference type="Proteomes" id="UP001595836">
    <property type="component" value="Unassembled WGS sequence"/>
</dbReference>
<evidence type="ECO:0000313" key="2">
    <source>
        <dbReference type="Proteomes" id="UP001595836"/>
    </source>
</evidence>
<dbReference type="RefSeq" id="WP_344996083.1">
    <property type="nucleotide sequence ID" value="NZ_BAABCD010000054.1"/>
</dbReference>
<comment type="caution">
    <text evidence="1">The sequence shown here is derived from an EMBL/GenBank/DDBJ whole genome shotgun (WGS) entry which is preliminary data.</text>
</comment>
<name>A0ABV9PUG1_9ACTN</name>
<organism evidence="1 2">
    <name type="scientific">Dietzia aurantiaca</name>
    <dbReference type="NCBI Taxonomy" id="983873"/>
    <lineage>
        <taxon>Bacteria</taxon>
        <taxon>Bacillati</taxon>
        <taxon>Actinomycetota</taxon>
        <taxon>Actinomycetes</taxon>
        <taxon>Mycobacteriales</taxon>
        <taxon>Dietziaceae</taxon>
        <taxon>Dietzia</taxon>
    </lineage>
</organism>
<evidence type="ECO:0000313" key="1">
    <source>
        <dbReference type="EMBL" id="MFC4755940.1"/>
    </source>
</evidence>
<dbReference type="EMBL" id="JBHSHP010000055">
    <property type="protein sequence ID" value="MFC4755940.1"/>
    <property type="molecule type" value="Genomic_DNA"/>
</dbReference>
<protein>
    <submittedName>
        <fullName evidence="1">Uncharacterized protein</fullName>
    </submittedName>
</protein>
<sequence length="44" mass="4885">MASESTTTTDHDEIRNWVKRNDGTPACVLDTSSEGSTFFNLVNH</sequence>